<dbReference type="REBASE" id="174225">
    <property type="entry name" value="Fsp77310ORF3095P"/>
</dbReference>
<keyword evidence="1" id="KW-0540">Nuclease</keyword>
<keyword evidence="2" id="KW-1185">Reference proteome</keyword>
<gene>
    <name evidence="1" type="ORF">F7310_03090</name>
</gene>
<keyword evidence="1" id="KW-0255">Endonuclease</keyword>
<dbReference type="GO" id="GO:0003677">
    <property type="term" value="F:DNA binding"/>
    <property type="evidence" value="ECO:0007669"/>
    <property type="project" value="InterPro"/>
</dbReference>
<organism evidence="1 2">
    <name type="scientific">Francisella uliginis</name>
    <dbReference type="NCBI Taxonomy" id="573570"/>
    <lineage>
        <taxon>Bacteria</taxon>
        <taxon>Pseudomonadati</taxon>
        <taxon>Pseudomonadota</taxon>
        <taxon>Gammaproteobacteria</taxon>
        <taxon>Thiotrichales</taxon>
        <taxon>Francisellaceae</taxon>
        <taxon>Francisella</taxon>
    </lineage>
</organism>
<sequence>MPYLDYIDDDILISLVKDVLDIGRSRKETVEKNFNKNVIDPFASLFDAAVSEVNHETWKNSEKVRQCQKTLTNHIGNLHQKILGNVDGWADLGTGGVIDLVCHDRKIIAEVKNKFNTVTGSKLADQYRSLEKLITPKASQYKNYKAYFVNIIPKKPERYDTYFEPSDNNSGIRCPQNENIRLIDGASFYTLVTGKKFALQEFYCVLPCVIEDIFRTDYGVKNFTIQDKDIFSKYFFDAYFSSNHDQCLTI</sequence>
<dbReference type="GO" id="GO:0009036">
    <property type="term" value="F:type II site-specific deoxyribonuclease activity"/>
    <property type="evidence" value="ECO:0007669"/>
    <property type="project" value="InterPro"/>
</dbReference>
<dbReference type="OrthoDB" id="9806692at2"/>
<accession>A0A1L4BRC7</accession>
<dbReference type="KEGG" id="frx:F7310_03090"/>
<proteinExistence type="predicted"/>
<evidence type="ECO:0000313" key="1">
    <source>
        <dbReference type="EMBL" id="API86399.1"/>
    </source>
</evidence>
<dbReference type="InterPro" id="IPR019057">
    <property type="entry name" value="Restrct_endonuc_II_Eco47II"/>
</dbReference>
<dbReference type="GO" id="GO:0009307">
    <property type="term" value="P:DNA restriction-modification system"/>
    <property type="evidence" value="ECO:0007669"/>
    <property type="project" value="InterPro"/>
</dbReference>
<name>A0A1L4BRC7_9GAMM</name>
<dbReference type="Proteomes" id="UP000184222">
    <property type="component" value="Chromosome"/>
</dbReference>
<evidence type="ECO:0000313" key="2">
    <source>
        <dbReference type="Proteomes" id="UP000184222"/>
    </source>
</evidence>
<dbReference type="AlphaFoldDB" id="A0A1L4BRC7"/>
<keyword evidence="1" id="KW-0378">Hydrolase</keyword>
<dbReference type="STRING" id="573570.F7310_03090"/>
<protein>
    <submittedName>
        <fullName evidence="1">Restriction endonuclease</fullName>
    </submittedName>
</protein>
<dbReference type="Pfam" id="PF09553">
    <property type="entry name" value="RE_Eco47II"/>
    <property type="match status" value="1"/>
</dbReference>
<dbReference type="RefSeq" id="WP_072711693.1">
    <property type="nucleotide sequence ID" value="NZ_CP016796.1"/>
</dbReference>
<reference evidence="1 2" key="1">
    <citation type="journal article" date="2016" name="Appl. Environ. Microbiol.">
        <title>Whole genome relationships among Francisella bacteria of diverse origin define new species and provide specific regions for detection.</title>
        <authorList>
            <person name="Challacombe J.F."/>
            <person name="Petersen J.M."/>
            <person name="Gallegos-Graves V."/>
            <person name="Hodge D."/>
            <person name="Pillai S."/>
            <person name="Kuske C.R."/>
        </authorList>
    </citation>
    <scope>NUCLEOTIDE SEQUENCE [LARGE SCALE GENOMIC DNA]</scope>
    <source>
        <strain evidence="2">TX07-7310</strain>
    </source>
</reference>
<dbReference type="EMBL" id="CP016796">
    <property type="protein sequence ID" value="API86399.1"/>
    <property type="molecule type" value="Genomic_DNA"/>
</dbReference>